<reference evidence="1" key="1">
    <citation type="submission" date="2020-08" db="EMBL/GenBank/DDBJ databases">
        <title>Multicomponent nature underlies the extraordinary mechanical properties of spider dragline silk.</title>
        <authorList>
            <person name="Kono N."/>
            <person name="Nakamura H."/>
            <person name="Mori M."/>
            <person name="Yoshida Y."/>
            <person name="Ohtoshi R."/>
            <person name="Malay A.D."/>
            <person name="Moran D.A.P."/>
            <person name="Tomita M."/>
            <person name="Numata K."/>
            <person name="Arakawa K."/>
        </authorList>
    </citation>
    <scope>NUCLEOTIDE SEQUENCE</scope>
</reference>
<comment type="caution">
    <text evidence="1">The sequence shown here is derived from an EMBL/GenBank/DDBJ whole genome shotgun (WGS) entry which is preliminary data.</text>
</comment>
<gene>
    <name evidence="1" type="ORF">NPIL_206901</name>
</gene>
<organism evidence="1 2">
    <name type="scientific">Nephila pilipes</name>
    <name type="common">Giant wood spider</name>
    <name type="synonym">Nephila maculata</name>
    <dbReference type="NCBI Taxonomy" id="299642"/>
    <lineage>
        <taxon>Eukaryota</taxon>
        <taxon>Metazoa</taxon>
        <taxon>Ecdysozoa</taxon>
        <taxon>Arthropoda</taxon>
        <taxon>Chelicerata</taxon>
        <taxon>Arachnida</taxon>
        <taxon>Araneae</taxon>
        <taxon>Araneomorphae</taxon>
        <taxon>Entelegynae</taxon>
        <taxon>Araneoidea</taxon>
        <taxon>Nephilidae</taxon>
        <taxon>Nephila</taxon>
    </lineage>
</organism>
<dbReference type="Proteomes" id="UP000887013">
    <property type="component" value="Unassembled WGS sequence"/>
</dbReference>
<accession>A0A8X6TAB8</accession>
<protein>
    <submittedName>
        <fullName evidence="1">Uncharacterized protein</fullName>
    </submittedName>
</protein>
<dbReference type="EMBL" id="BMAW01053903">
    <property type="protein sequence ID" value="GFS93410.1"/>
    <property type="molecule type" value="Genomic_DNA"/>
</dbReference>
<keyword evidence="2" id="KW-1185">Reference proteome</keyword>
<proteinExistence type="predicted"/>
<evidence type="ECO:0000313" key="2">
    <source>
        <dbReference type="Proteomes" id="UP000887013"/>
    </source>
</evidence>
<evidence type="ECO:0000313" key="1">
    <source>
        <dbReference type="EMBL" id="GFS93410.1"/>
    </source>
</evidence>
<sequence>MPSRYSRDVLVVSRILFRDKNARNISVFQVQWSTSPQCKKMKEDDNVYELEEVYEFASNMMKLQKKKIVPDELRRD</sequence>
<dbReference type="AlphaFoldDB" id="A0A8X6TAB8"/>
<name>A0A8X6TAB8_NEPPI</name>